<proteinExistence type="predicted"/>
<comment type="caution">
    <text evidence="2">The sequence shown here is derived from an EMBL/GenBank/DDBJ whole genome shotgun (WGS) entry which is preliminary data.</text>
</comment>
<evidence type="ECO:0000313" key="2">
    <source>
        <dbReference type="EMBL" id="GLQ89761.1"/>
    </source>
</evidence>
<name>A0ABQ5XEV3_9GAMM</name>
<sequence length="79" mass="8777">MGFSIEDLERKTYEIRAMLPRDRAFSVNAEAPGNIPKRLGRSRDAEAEQGAGNPLDAWACHVRMANRFYDNAAIVAVPT</sequence>
<organism evidence="2 3">
    <name type="scientific">Dyella flagellata</name>
    <dbReference type="NCBI Taxonomy" id="1867833"/>
    <lineage>
        <taxon>Bacteria</taxon>
        <taxon>Pseudomonadati</taxon>
        <taxon>Pseudomonadota</taxon>
        <taxon>Gammaproteobacteria</taxon>
        <taxon>Lysobacterales</taxon>
        <taxon>Rhodanobacteraceae</taxon>
        <taxon>Dyella</taxon>
    </lineage>
</organism>
<feature type="region of interest" description="Disordered" evidence="1">
    <location>
        <begin position="30"/>
        <end position="50"/>
    </location>
</feature>
<keyword evidence="3" id="KW-1185">Reference proteome</keyword>
<dbReference type="RefSeq" id="WP_284333198.1">
    <property type="nucleotide sequence ID" value="NZ_BSOA01000043.1"/>
</dbReference>
<dbReference type="Proteomes" id="UP001156627">
    <property type="component" value="Unassembled WGS sequence"/>
</dbReference>
<protein>
    <submittedName>
        <fullName evidence="2">Uncharacterized protein</fullName>
    </submittedName>
</protein>
<evidence type="ECO:0000313" key="3">
    <source>
        <dbReference type="Proteomes" id="UP001156627"/>
    </source>
</evidence>
<accession>A0ABQ5XEV3</accession>
<evidence type="ECO:0000256" key="1">
    <source>
        <dbReference type="SAM" id="MobiDB-lite"/>
    </source>
</evidence>
<gene>
    <name evidence="2" type="ORF">GCM10007898_33360</name>
</gene>
<dbReference type="EMBL" id="BSOA01000043">
    <property type="protein sequence ID" value="GLQ89761.1"/>
    <property type="molecule type" value="Genomic_DNA"/>
</dbReference>
<reference evidence="3" key="1">
    <citation type="journal article" date="2019" name="Int. J. Syst. Evol. Microbiol.">
        <title>The Global Catalogue of Microorganisms (GCM) 10K type strain sequencing project: providing services to taxonomists for standard genome sequencing and annotation.</title>
        <authorList>
            <consortium name="The Broad Institute Genomics Platform"/>
            <consortium name="The Broad Institute Genome Sequencing Center for Infectious Disease"/>
            <person name="Wu L."/>
            <person name="Ma J."/>
        </authorList>
    </citation>
    <scope>NUCLEOTIDE SEQUENCE [LARGE SCALE GENOMIC DNA]</scope>
    <source>
        <strain evidence="3">NBRC 111981</strain>
    </source>
</reference>